<keyword evidence="3" id="KW-1185">Reference proteome</keyword>
<sequence length="127" mass="14004">MFSFDLLGSKQRALGIIQHSAIVRVVLLLAGWLGVWLIAGFVEYTHHASVWFPPAGLTFATLFVVGIRAAPVLMLAAVLVTIFTGNDYHLQLQNTELIKSGVMFGIAHITPYYLGSKVFRWLTDAKS</sequence>
<feature type="transmembrane region" description="Helical" evidence="1">
    <location>
        <begin position="62"/>
        <end position="85"/>
    </location>
</feature>
<evidence type="ECO:0000313" key="3">
    <source>
        <dbReference type="Proteomes" id="UP001247805"/>
    </source>
</evidence>
<keyword evidence="1" id="KW-0472">Membrane</keyword>
<name>A0ABU3SYC1_9ALTE</name>
<organism evidence="2 3">
    <name type="scientific">Paraglaciecola aquimarina</name>
    <dbReference type="NCBI Taxonomy" id="1235557"/>
    <lineage>
        <taxon>Bacteria</taxon>
        <taxon>Pseudomonadati</taxon>
        <taxon>Pseudomonadota</taxon>
        <taxon>Gammaproteobacteria</taxon>
        <taxon>Alteromonadales</taxon>
        <taxon>Alteromonadaceae</taxon>
        <taxon>Paraglaciecola</taxon>
    </lineage>
</organism>
<evidence type="ECO:0000256" key="1">
    <source>
        <dbReference type="SAM" id="Phobius"/>
    </source>
</evidence>
<gene>
    <name evidence="2" type="ORF">RS130_14755</name>
</gene>
<feature type="transmembrane region" description="Helical" evidence="1">
    <location>
        <begin position="21"/>
        <end position="42"/>
    </location>
</feature>
<comment type="caution">
    <text evidence="2">The sequence shown here is derived from an EMBL/GenBank/DDBJ whole genome shotgun (WGS) entry which is preliminary data.</text>
</comment>
<protein>
    <submittedName>
        <fullName evidence="2">Uncharacterized protein</fullName>
    </submittedName>
</protein>
<accession>A0ABU3SYC1</accession>
<evidence type="ECO:0000313" key="2">
    <source>
        <dbReference type="EMBL" id="MDU0354995.1"/>
    </source>
</evidence>
<proteinExistence type="predicted"/>
<keyword evidence="1" id="KW-0812">Transmembrane</keyword>
<reference evidence="2 3" key="1">
    <citation type="submission" date="2023-10" db="EMBL/GenBank/DDBJ databases">
        <title>Glaciecola aquimarina strain GGW-M5 nov., isolated from a coastal seawater.</title>
        <authorList>
            <person name="Bayburt H."/>
            <person name="Kim J.M."/>
            <person name="Choi B.J."/>
            <person name="Jeon C.O."/>
        </authorList>
    </citation>
    <scope>NUCLEOTIDE SEQUENCE [LARGE SCALE GENOMIC DNA]</scope>
    <source>
        <strain evidence="2 3">KCTC 32108</strain>
    </source>
</reference>
<dbReference type="RefSeq" id="WP_316026556.1">
    <property type="nucleotide sequence ID" value="NZ_JAWDIO010000002.1"/>
</dbReference>
<dbReference type="EMBL" id="JAWDIO010000002">
    <property type="protein sequence ID" value="MDU0354995.1"/>
    <property type="molecule type" value="Genomic_DNA"/>
</dbReference>
<dbReference type="Proteomes" id="UP001247805">
    <property type="component" value="Unassembled WGS sequence"/>
</dbReference>
<keyword evidence="1" id="KW-1133">Transmembrane helix</keyword>